<dbReference type="Proteomes" id="UP000248961">
    <property type="component" value="Unassembled WGS sequence"/>
</dbReference>
<organism evidence="8 9">
    <name type="scientific">Aspergillus homomorphus (strain CBS 101889)</name>
    <dbReference type="NCBI Taxonomy" id="1450537"/>
    <lineage>
        <taxon>Eukaryota</taxon>
        <taxon>Fungi</taxon>
        <taxon>Dikarya</taxon>
        <taxon>Ascomycota</taxon>
        <taxon>Pezizomycotina</taxon>
        <taxon>Eurotiomycetes</taxon>
        <taxon>Eurotiomycetidae</taxon>
        <taxon>Eurotiales</taxon>
        <taxon>Aspergillaceae</taxon>
        <taxon>Aspergillus</taxon>
        <taxon>Aspergillus subgen. Circumdati</taxon>
    </lineage>
</organism>
<comment type="catalytic activity">
    <reaction evidence="1">
        <text>a monocarboxylic acid amide + H2O = a monocarboxylate + NH4(+)</text>
        <dbReference type="Rhea" id="RHEA:12020"/>
        <dbReference type="ChEBI" id="CHEBI:15377"/>
        <dbReference type="ChEBI" id="CHEBI:28938"/>
        <dbReference type="ChEBI" id="CHEBI:35757"/>
        <dbReference type="ChEBI" id="CHEBI:83628"/>
        <dbReference type="EC" id="3.5.1.4"/>
    </reaction>
</comment>
<dbReference type="RefSeq" id="XP_025555067.1">
    <property type="nucleotide sequence ID" value="XM_025693380.1"/>
</dbReference>
<dbReference type="InterPro" id="IPR023631">
    <property type="entry name" value="Amidase_dom"/>
</dbReference>
<evidence type="ECO:0000256" key="1">
    <source>
        <dbReference type="ARBA" id="ARBA00001311"/>
    </source>
</evidence>
<accession>A0A395I9M0</accession>
<dbReference type="PROSITE" id="PS00571">
    <property type="entry name" value="AMIDASES"/>
    <property type="match status" value="1"/>
</dbReference>
<dbReference type="InterPro" id="IPR020556">
    <property type="entry name" value="Amidase_CS"/>
</dbReference>
<name>A0A395I9M0_ASPHC</name>
<dbReference type="GO" id="GO:0004040">
    <property type="term" value="F:amidase activity"/>
    <property type="evidence" value="ECO:0007669"/>
    <property type="project" value="UniProtKB-EC"/>
</dbReference>
<feature type="binding site" evidence="6">
    <location>
        <position position="220"/>
    </location>
    <ligand>
        <name>substrate</name>
    </ligand>
</feature>
<evidence type="ECO:0000313" key="9">
    <source>
        <dbReference type="Proteomes" id="UP000248961"/>
    </source>
</evidence>
<evidence type="ECO:0000256" key="3">
    <source>
        <dbReference type="ARBA" id="ARBA00012922"/>
    </source>
</evidence>
<dbReference type="Gene3D" id="3.90.1300.10">
    <property type="entry name" value="Amidase signature (AS) domain"/>
    <property type="match status" value="1"/>
</dbReference>
<dbReference type="PIRSF" id="PIRSF001221">
    <property type="entry name" value="Amidase_fungi"/>
    <property type="match status" value="1"/>
</dbReference>
<sequence length="559" mass="61869">MATTPPRWQEKAAAKRQAIFEAIPAQWRIQERLPSDDEQPDVTGKYIQQYLTDREIEITECDALSITERTTTGAWTALEVTEAFCHRAAIAHQLVNCLLEIFFDQAITSAKALDAYFAEHKKPLGPLHGLPVSLKDQFHIKGVETTIGYVGWIGTFEGQRKLETSARTHESELVRELRNLGAVLFCKTSVPTTLMAAETANNIVGYTWNPTNRHLSAGGSSGGEGALIALRGSPAGFGTDIGGSIRLPATFNGIFGLRPSAGRMPYEGAANTMDGQNCMLSVVGPMATTARSLKLLFKAVLLQEPWYHDPLALQLPWREAVEQQAARDRLCFGIMYDDGKVQPHPPVKRALALVRRLLEAQGHRVIEWNPPSHQTAFDIAMQIFHLDGRADIQAHLALSGEEQRAECFLQPSEPQNAMQIAALNIQKRQYQKEYLVYWNSTAALTGTGRPVDALICSTCPYAAFLPGQYKHGDTPFVNVLDYPAVVFPVTYADRVVDKAERPDVFLSEMDEVIQSQYDCDVAHGAPVGLQLVGRRLEDEKVLALVEYVGRLLQKDTQST</sequence>
<evidence type="ECO:0000259" key="7">
    <source>
        <dbReference type="Pfam" id="PF01425"/>
    </source>
</evidence>
<proteinExistence type="inferred from homology"/>
<dbReference type="SUPFAM" id="SSF75304">
    <property type="entry name" value="Amidase signature (AS) enzymes"/>
    <property type="match status" value="1"/>
</dbReference>
<feature type="active site" description="Acyl-ester intermediate" evidence="5">
    <location>
        <position position="244"/>
    </location>
</feature>
<feature type="binding site" evidence="6">
    <location>
        <position position="194"/>
    </location>
    <ligand>
        <name>substrate</name>
    </ligand>
</feature>
<dbReference type="InterPro" id="IPR036928">
    <property type="entry name" value="AS_sf"/>
</dbReference>
<dbReference type="AlphaFoldDB" id="A0A395I9M0"/>
<keyword evidence="9" id="KW-1185">Reference proteome</keyword>
<dbReference type="EC" id="3.5.1.4" evidence="3"/>
<feature type="domain" description="Amidase" evidence="7">
    <location>
        <begin position="79"/>
        <end position="542"/>
    </location>
</feature>
<feature type="binding site" evidence="6">
    <location>
        <begin position="241"/>
        <end position="244"/>
    </location>
    <ligand>
        <name>substrate</name>
    </ligand>
</feature>
<protein>
    <recommendedName>
        <fullName evidence="3">amidase</fullName>
        <ecNumber evidence="3">3.5.1.4</ecNumber>
    </recommendedName>
</protein>
<dbReference type="OrthoDB" id="6428749at2759"/>
<gene>
    <name evidence="8" type="ORF">BO97DRAFT_383735</name>
</gene>
<dbReference type="EMBL" id="KZ824270">
    <property type="protein sequence ID" value="RAL15913.1"/>
    <property type="molecule type" value="Genomic_DNA"/>
</dbReference>
<evidence type="ECO:0000256" key="4">
    <source>
        <dbReference type="ARBA" id="ARBA00022801"/>
    </source>
</evidence>
<reference evidence="8 9" key="1">
    <citation type="submission" date="2018-02" db="EMBL/GenBank/DDBJ databases">
        <title>The genomes of Aspergillus section Nigri reveals drivers in fungal speciation.</title>
        <authorList>
            <consortium name="DOE Joint Genome Institute"/>
            <person name="Vesth T.C."/>
            <person name="Nybo J."/>
            <person name="Theobald S."/>
            <person name="Brandl J."/>
            <person name="Frisvad J.C."/>
            <person name="Nielsen K.F."/>
            <person name="Lyhne E.K."/>
            <person name="Kogle M.E."/>
            <person name="Kuo A."/>
            <person name="Riley R."/>
            <person name="Clum A."/>
            <person name="Nolan M."/>
            <person name="Lipzen A."/>
            <person name="Salamov A."/>
            <person name="Henrissat B."/>
            <person name="Wiebenga A."/>
            <person name="De vries R.P."/>
            <person name="Grigoriev I.V."/>
            <person name="Mortensen U.H."/>
            <person name="Andersen M.R."/>
            <person name="Baker S.E."/>
        </authorList>
    </citation>
    <scope>NUCLEOTIDE SEQUENCE [LARGE SCALE GENOMIC DNA]</scope>
    <source>
        <strain evidence="8 9">CBS 101889</strain>
    </source>
</reference>
<dbReference type="PANTHER" id="PTHR46072:SF7">
    <property type="entry name" value="AMIDASE"/>
    <property type="match status" value="1"/>
</dbReference>
<dbReference type="GeneID" id="37197669"/>
<evidence type="ECO:0000256" key="5">
    <source>
        <dbReference type="PIRSR" id="PIRSR001221-1"/>
    </source>
</evidence>
<dbReference type="PANTHER" id="PTHR46072">
    <property type="entry name" value="AMIDASE-RELATED-RELATED"/>
    <property type="match status" value="1"/>
</dbReference>
<dbReference type="VEuPathDB" id="FungiDB:BO97DRAFT_383735"/>
<dbReference type="STRING" id="1450537.A0A395I9M0"/>
<feature type="active site" description="Charge relay system" evidence="5">
    <location>
        <position position="135"/>
    </location>
</feature>
<evidence type="ECO:0000256" key="6">
    <source>
        <dbReference type="PIRSR" id="PIRSR001221-2"/>
    </source>
</evidence>
<dbReference type="Pfam" id="PF01425">
    <property type="entry name" value="Amidase"/>
    <property type="match status" value="1"/>
</dbReference>
<feature type="active site" description="Charge relay system" evidence="5">
    <location>
        <position position="220"/>
    </location>
</feature>
<keyword evidence="4" id="KW-0378">Hydrolase</keyword>
<evidence type="ECO:0000256" key="2">
    <source>
        <dbReference type="ARBA" id="ARBA00009199"/>
    </source>
</evidence>
<comment type="similarity">
    <text evidence="2">Belongs to the amidase family.</text>
</comment>
<evidence type="ECO:0000313" key="8">
    <source>
        <dbReference type="EMBL" id="RAL15913.1"/>
    </source>
</evidence>